<gene>
    <name evidence="7" type="ORF">EOT10_23965</name>
</gene>
<dbReference type="OrthoDB" id="9775079at2"/>
<evidence type="ECO:0000256" key="4">
    <source>
        <dbReference type="ARBA" id="ARBA00030759"/>
    </source>
</evidence>
<dbReference type="InterPro" id="IPR003593">
    <property type="entry name" value="AAA+_ATPase"/>
</dbReference>
<dbReference type="RefSeq" id="WP_127830376.1">
    <property type="nucleotide sequence ID" value="NZ_RZYA01000012.1"/>
</dbReference>
<dbReference type="InterPro" id="IPR027417">
    <property type="entry name" value="P-loop_NTPase"/>
</dbReference>
<dbReference type="PANTHER" id="PTHR35023">
    <property type="entry name" value="CHELATASE-RELATED"/>
    <property type="match status" value="1"/>
</dbReference>
<dbReference type="InterPro" id="IPR002035">
    <property type="entry name" value="VWF_A"/>
</dbReference>
<comment type="similarity">
    <text evidence="1">Belongs to the Mg-chelatase subunits D/I family.</text>
</comment>
<comment type="caution">
    <text evidence="7">The sequence shown here is derived from an EMBL/GenBank/DDBJ whole genome shotgun (WGS) entry which is preliminary data.</text>
</comment>
<dbReference type="Pfam" id="PF17863">
    <property type="entry name" value="AAA_lid_2"/>
    <property type="match status" value="1"/>
</dbReference>
<evidence type="ECO:0000313" key="8">
    <source>
        <dbReference type="Proteomes" id="UP000283128"/>
    </source>
</evidence>
<keyword evidence="3" id="KW-0067">ATP-binding</keyword>
<keyword evidence="8" id="KW-1185">Reference proteome</keyword>
<sequence length="681" mass="70924">MSTPYPFTALVGQDDLRLALLLNAVSPAVGGVLVRGEKGTAKSTAVRALSALMPSVDVVPGCRFSCAPAAPDPACPDGPHEAGPGTSRGARMVELPVGASEDRLVGALDIERALAEGVKAFEPGLLADAHRGILYVDEVNLLHDHLVDLLLDAAAMGASYVEREGVSVRHAARFLLVGTMNPEEGELRPQLLDRFGLTVEVAASREPDQRVEVVKRRLAYDDDPEGFAGKWEGEESAVRARIIAARELLPSVRLGDGALRQIAATCAAFEVDGMRADIVMARTATALAAWAGRTDVLAEDVRQAALLALPHRRRRNPFDAPGLDEDKLDETLEEFGGQDDDPDPDGDGGGDGPGGGQPPQDAPEGQGPDAGGEQAADIPAQGEPSESGTAQAPAGGGEQAAARASEPFRTKMLSVPGLGEGAAGRRSRARTEHGRTTGARRPQGALTKLHLAATVQAAAPHQRARGRSGRGLVVRRDDLRQATREGREGNLVLFVVDASGSMAARQRMSAVKGAVLSLLLDAYQRRDKVGLVTFRGSSADVALPPTSSVDAAAVRLESLPTGGRTPLSAGLLKAHDVLRVERLRDPARRPLVVVVTDGRATGGPEPVALAGRAARLLAAEGTASVVVDCESGPVRLGLAGQLAGELGGTAVTLDELRADSIAGLVKDVQGQGQQSYSRRVA</sequence>
<feature type="domain" description="VWFA" evidence="6">
    <location>
        <begin position="491"/>
        <end position="668"/>
    </location>
</feature>
<dbReference type="EMBL" id="RZYA01000012">
    <property type="protein sequence ID" value="RVU22024.1"/>
    <property type="molecule type" value="Genomic_DNA"/>
</dbReference>
<evidence type="ECO:0000313" key="7">
    <source>
        <dbReference type="EMBL" id="RVU22024.1"/>
    </source>
</evidence>
<proteinExistence type="inferred from homology"/>
<dbReference type="SMART" id="SM00327">
    <property type="entry name" value="VWA"/>
    <property type="match status" value="1"/>
</dbReference>
<dbReference type="GO" id="GO:0005524">
    <property type="term" value="F:ATP binding"/>
    <property type="evidence" value="ECO:0007669"/>
    <property type="project" value="UniProtKB-KW"/>
</dbReference>
<evidence type="ECO:0000256" key="2">
    <source>
        <dbReference type="ARBA" id="ARBA00022741"/>
    </source>
</evidence>
<dbReference type="PROSITE" id="PS50234">
    <property type="entry name" value="VWFA"/>
    <property type="match status" value="1"/>
</dbReference>
<organism evidence="7 8">
    <name type="scientific">Streptomyces antnestii</name>
    <dbReference type="NCBI Taxonomy" id="2494256"/>
    <lineage>
        <taxon>Bacteria</taxon>
        <taxon>Bacillati</taxon>
        <taxon>Actinomycetota</taxon>
        <taxon>Actinomycetes</taxon>
        <taxon>Kitasatosporales</taxon>
        <taxon>Streptomycetaceae</taxon>
        <taxon>Streptomyces</taxon>
    </lineage>
</organism>
<dbReference type="InterPro" id="IPR036465">
    <property type="entry name" value="vWFA_dom_sf"/>
</dbReference>
<dbReference type="SMART" id="SM00382">
    <property type="entry name" value="AAA"/>
    <property type="match status" value="1"/>
</dbReference>
<dbReference type="Gene3D" id="1.10.8.80">
    <property type="entry name" value="Magnesium chelatase subunit I, C-Terminal domain"/>
    <property type="match status" value="1"/>
</dbReference>
<dbReference type="InterPro" id="IPR000523">
    <property type="entry name" value="Mg_chelatse_chII-like_cat_dom"/>
</dbReference>
<keyword evidence="2" id="KW-0547">Nucleotide-binding</keyword>
<name>A0A3S2W0B1_9ACTN</name>
<dbReference type="InterPro" id="IPR041702">
    <property type="entry name" value="BchD/ChlD_VWA"/>
</dbReference>
<dbReference type="Pfam" id="PF13519">
    <property type="entry name" value="VWA_2"/>
    <property type="match status" value="1"/>
</dbReference>
<feature type="region of interest" description="Disordered" evidence="5">
    <location>
        <begin position="333"/>
        <end position="444"/>
    </location>
</feature>
<dbReference type="SUPFAM" id="SSF53300">
    <property type="entry name" value="vWA-like"/>
    <property type="match status" value="1"/>
</dbReference>
<dbReference type="InterPro" id="IPR012804">
    <property type="entry name" value="Cob_chelat_sub_put"/>
</dbReference>
<dbReference type="Pfam" id="PF01078">
    <property type="entry name" value="Mg_chelatase"/>
    <property type="match status" value="1"/>
</dbReference>
<feature type="compositionally biased region" description="Low complexity" evidence="5">
    <location>
        <begin position="358"/>
        <end position="367"/>
    </location>
</feature>
<dbReference type="PANTHER" id="PTHR35023:SF1">
    <property type="entry name" value="MG-PROTOPORPHYRIN IX CHELATASE"/>
    <property type="match status" value="1"/>
</dbReference>
<dbReference type="Gene3D" id="3.40.50.300">
    <property type="entry name" value="P-loop containing nucleotide triphosphate hydrolases"/>
    <property type="match status" value="1"/>
</dbReference>
<dbReference type="InterPro" id="IPR041628">
    <property type="entry name" value="ChlI/MoxR_AAA_lid"/>
</dbReference>
<protein>
    <recommendedName>
        <fullName evidence="4">Mg-protoporphyrin IX chelatase</fullName>
    </recommendedName>
</protein>
<dbReference type="InterPro" id="IPR052989">
    <property type="entry name" value="Mg-chelatase_DI-like"/>
</dbReference>
<evidence type="ECO:0000256" key="1">
    <source>
        <dbReference type="ARBA" id="ARBA00005799"/>
    </source>
</evidence>
<dbReference type="SUPFAM" id="SSF52540">
    <property type="entry name" value="P-loop containing nucleoside triphosphate hydrolases"/>
    <property type="match status" value="1"/>
</dbReference>
<evidence type="ECO:0000256" key="5">
    <source>
        <dbReference type="SAM" id="MobiDB-lite"/>
    </source>
</evidence>
<feature type="compositionally biased region" description="Low complexity" evidence="5">
    <location>
        <begin position="388"/>
        <end position="404"/>
    </location>
</feature>
<dbReference type="Gene3D" id="3.40.50.410">
    <property type="entry name" value="von Willebrand factor, type A domain"/>
    <property type="match status" value="1"/>
</dbReference>
<evidence type="ECO:0000259" key="6">
    <source>
        <dbReference type="PROSITE" id="PS50234"/>
    </source>
</evidence>
<dbReference type="CDD" id="cd01451">
    <property type="entry name" value="vWA_Magnesium_chelatase"/>
    <property type="match status" value="1"/>
</dbReference>
<evidence type="ECO:0000256" key="3">
    <source>
        <dbReference type="ARBA" id="ARBA00022840"/>
    </source>
</evidence>
<reference evidence="7 8" key="1">
    <citation type="submission" date="2019-01" db="EMBL/GenBank/DDBJ databases">
        <title>Genome sequences of Streptomyces and Rhizobium isolates collected from root and soil.</title>
        <authorList>
            <person name="Chhettri S."/>
            <person name="Sevigny J.L."/>
            <person name="Sen A."/>
            <person name="Ennis N."/>
            <person name="Tisa L."/>
        </authorList>
    </citation>
    <scope>NUCLEOTIDE SEQUENCE [LARGE SCALE GENOMIC DNA]</scope>
    <source>
        <strain evidence="7 8">San01</strain>
    </source>
</reference>
<feature type="compositionally biased region" description="Acidic residues" evidence="5">
    <location>
        <begin position="333"/>
        <end position="348"/>
    </location>
</feature>
<dbReference type="NCBIfam" id="TIGR02442">
    <property type="entry name" value="Cob-chelat-sub"/>
    <property type="match status" value="1"/>
</dbReference>
<accession>A0A3S2W0B1</accession>
<dbReference type="AlphaFoldDB" id="A0A3S2W0B1"/>
<dbReference type="Proteomes" id="UP000283128">
    <property type="component" value="Unassembled WGS sequence"/>
</dbReference>